<accession>A0A2H1W502</accession>
<proteinExistence type="predicted"/>
<dbReference type="AlphaFoldDB" id="A0A2H1W502"/>
<name>A0A2H1W502_SPOFR</name>
<reference evidence="1" key="1">
    <citation type="submission" date="2016-07" db="EMBL/GenBank/DDBJ databases">
        <authorList>
            <person name="Bretaudeau A."/>
        </authorList>
    </citation>
    <scope>NUCLEOTIDE SEQUENCE</scope>
    <source>
        <strain evidence="1">Rice</strain>
        <tissue evidence="1">Whole body</tissue>
    </source>
</reference>
<organism evidence="1">
    <name type="scientific">Spodoptera frugiperda</name>
    <name type="common">Fall armyworm</name>
    <dbReference type="NCBI Taxonomy" id="7108"/>
    <lineage>
        <taxon>Eukaryota</taxon>
        <taxon>Metazoa</taxon>
        <taxon>Ecdysozoa</taxon>
        <taxon>Arthropoda</taxon>
        <taxon>Hexapoda</taxon>
        <taxon>Insecta</taxon>
        <taxon>Pterygota</taxon>
        <taxon>Neoptera</taxon>
        <taxon>Endopterygota</taxon>
        <taxon>Lepidoptera</taxon>
        <taxon>Glossata</taxon>
        <taxon>Ditrysia</taxon>
        <taxon>Noctuoidea</taxon>
        <taxon>Noctuidae</taxon>
        <taxon>Amphipyrinae</taxon>
        <taxon>Spodoptera</taxon>
    </lineage>
</organism>
<sequence length="92" mass="10495">MIQTLNTERSKLGLKTRTKLTNSKMKLVRIANGWKRYWPLKEMNLNTTTCQPKEKCSIRVSSHASPTTVNPGLSPNILEIIWKNAGEVWIEA</sequence>
<gene>
    <name evidence="1" type="ORF">SFRICE_014696</name>
</gene>
<protein>
    <submittedName>
        <fullName evidence="1">SFRICE_014696</fullName>
    </submittedName>
</protein>
<dbReference type="EMBL" id="ODYU01006378">
    <property type="protein sequence ID" value="SOQ48175.1"/>
    <property type="molecule type" value="Genomic_DNA"/>
</dbReference>
<evidence type="ECO:0000313" key="1">
    <source>
        <dbReference type="EMBL" id="SOQ48175.1"/>
    </source>
</evidence>